<dbReference type="EMBL" id="MKZS01000001">
    <property type="protein sequence ID" value="OLT59899.1"/>
    <property type="molecule type" value="Genomic_DNA"/>
</dbReference>
<dbReference type="SUPFAM" id="SSF52540">
    <property type="entry name" value="P-loop containing nucleoside triphosphate hydrolases"/>
    <property type="match status" value="1"/>
</dbReference>
<dbReference type="Proteomes" id="UP000186657">
    <property type="component" value="Unassembled WGS sequence"/>
</dbReference>
<reference evidence="1 2" key="1">
    <citation type="submission" date="2016-10" db="EMBL/GenBank/DDBJ databases">
        <title>Comparative genomics uncovers the prolific and rare metabolic potential of the cyanobacterial genus Moorea.</title>
        <authorList>
            <person name="Leao T."/>
            <person name="Castelao G."/>
            <person name="Korobeynikov A."/>
            <person name="Monroe E.A."/>
            <person name="Podell S."/>
            <person name="Glukhov E."/>
            <person name="Allen E."/>
            <person name="Gerwick W.H."/>
            <person name="Gerwick L."/>
        </authorList>
    </citation>
    <scope>NUCLEOTIDE SEQUENCE [LARGE SCALE GENOMIC DNA]</scope>
    <source>
        <strain evidence="1 2">PNG5-198</strain>
    </source>
</reference>
<comment type="caution">
    <text evidence="1">The sequence shown here is derived from an EMBL/GenBank/DDBJ whole genome shotgun (WGS) entry which is preliminary data.</text>
</comment>
<evidence type="ECO:0000313" key="2">
    <source>
        <dbReference type="Proteomes" id="UP000186657"/>
    </source>
</evidence>
<dbReference type="InterPro" id="IPR027417">
    <property type="entry name" value="P-loop_NTPase"/>
</dbReference>
<evidence type="ECO:0000313" key="1">
    <source>
        <dbReference type="EMBL" id="OLT59899.1"/>
    </source>
</evidence>
<accession>A0A1U7N1S7</accession>
<protein>
    <submittedName>
        <fullName evidence="1">Uncharacterized protein</fullName>
    </submittedName>
</protein>
<organism evidence="1 2">
    <name type="scientific">Moorena bouillonii PNG</name>
    <dbReference type="NCBI Taxonomy" id="568701"/>
    <lineage>
        <taxon>Bacteria</taxon>
        <taxon>Bacillati</taxon>
        <taxon>Cyanobacteriota</taxon>
        <taxon>Cyanophyceae</taxon>
        <taxon>Coleofasciculales</taxon>
        <taxon>Coleofasciculaceae</taxon>
        <taxon>Moorena</taxon>
    </lineage>
</organism>
<name>A0A1U7N1S7_9CYAN</name>
<gene>
    <name evidence="1" type="ORF">BJP37_13600</name>
</gene>
<keyword evidence="2" id="KW-1185">Reference proteome</keyword>
<dbReference type="Pfam" id="PF14516">
    <property type="entry name" value="AAA_35"/>
    <property type="match status" value="1"/>
</dbReference>
<sequence>MENPFVYGQPVSPERFVGRRSEILAAFDQIYNRSNLALWGGPAMGKTSFLEFLASPQVWQHYGQDPSQAVIVLLSCESIQPFTASGFWQEVFNLLQEELDGEPDLQEQIQRLLNQGKATTRGMRQVLRKLGQSHKLLVLLVDDYDCALRENQNYTHADMETFVMECRSLAYHSRERKYLSMIVASLRPLNELGPVLNPNSSPWYNHYLFQSLKPFTETDIDQLMVMAGIPITPELRDLTREIAGGHPALLQVAGYLLYRELKTSKAPDAQAFVQDFEGTTRPIFETIWKRCSEVEQALLILMALFKLDGRLHHNKHFDLKGIEVIFSQNQRELINLAEQGVITNQNTLGVMISHQDLLFSSSIMERWLIQEILQTHNPLIKDRQKVFLNLLSHTQAQKVIEAIKWLWHHQEKVKTALAWVSKVLAALS</sequence>
<dbReference type="RefSeq" id="WP_075899654.1">
    <property type="nucleotide sequence ID" value="NZ_MKZS01000001.1"/>
</dbReference>
<dbReference type="AlphaFoldDB" id="A0A1U7N1S7"/>
<proteinExistence type="predicted"/>
<dbReference type="Gene3D" id="3.40.50.300">
    <property type="entry name" value="P-loop containing nucleotide triphosphate hydrolases"/>
    <property type="match status" value="1"/>
</dbReference>